<dbReference type="EMBL" id="VSRR010022612">
    <property type="protein sequence ID" value="MPC64808.1"/>
    <property type="molecule type" value="Genomic_DNA"/>
</dbReference>
<reference evidence="1 2" key="1">
    <citation type="submission" date="2019-05" db="EMBL/GenBank/DDBJ databases">
        <title>Another draft genome of Portunus trituberculatus and its Hox gene families provides insights of decapod evolution.</title>
        <authorList>
            <person name="Jeong J.-H."/>
            <person name="Song I."/>
            <person name="Kim S."/>
            <person name="Choi T."/>
            <person name="Kim D."/>
            <person name="Ryu S."/>
            <person name="Kim W."/>
        </authorList>
    </citation>
    <scope>NUCLEOTIDE SEQUENCE [LARGE SCALE GENOMIC DNA]</scope>
    <source>
        <tissue evidence="1">Muscle</tissue>
    </source>
</reference>
<dbReference type="Proteomes" id="UP000324222">
    <property type="component" value="Unassembled WGS sequence"/>
</dbReference>
<sequence>MIYGSAEQVTETLESLLRSRRFIINVIIIIAHGLL</sequence>
<proteinExistence type="predicted"/>
<keyword evidence="2" id="KW-1185">Reference proteome</keyword>
<organism evidence="1 2">
    <name type="scientific">Portunus trituberculatus</name>
    <name type="common">Swimming crab</name>
    <name type="synonym">Neptunus trituberculatus</name>
    <dbReference type="NCBI Taxonomy" id="210409"/>
    <lineage>
        <taxon>Eukaryota</taxon>
        <taxon>Metazoa</taxon>
        <taxon>Ecdysozoa</taxon>
        <taxon>Arthropoda</taxon>
        <taxon>Crustacea</taxon>
        <taxon>Multicrustacea</taxon>
        <taxon>Malacostraca</taxon>
        <taxon>Eumalacostraca</taxon>
        <taxon>Eucarida</taxon>
        <taxon>Decapoda</taxon>
        <taxon>Pleocyemata</taxon>
        <taxon>Brachyura</taxon>
        <taxon>Eubrachyura</taxon>
        <taxon>Portunoidea</taxon>
        <taxon>Portunidae</taxon>
        <taxon>Portuninae</taxon>
        <taxon>Portunus</taxon>
    </lineage>
</organism>
<accession>A0A5B7H6Z4</accession>
<comment type="caution">
    <text evidence="1">The sequence shown here is derived from an EMBL/GenBank/DDBJ whole genome shotgun (WGS) entry which is preliminary data.</text>
</comment>
<name>A0A5B7H6Z4_PORTR</name>
<protein>
    <submittedName>
        <fullName evidence="1">Uncharacterized protein</fullName>
    </submittedName>
</protein>
<dbReference type="AlphaFoldDB" id="A0A5B7H6Z4"/>
<gene>
    <name evidence="1" type="ORF">E2C01_058929</name>
</gene>
<evidence type="ECO:0000313" key="2">
    <source>
        <dbReference type="Proteomes" id="UP000324222"/>
    </source>
</evidence>
<evidence type="ECO:0000313" key="1">
    <source>
        <dbReference type="EMBL" id="MPC64808.1"/>
    </source>
</evidence>